<evidence type="ECO:0008006" key="4">
    <source>
        <dbReference type="Google" id="ProtNLM"/>
    </source>
</evidence>
<accession>A0A646KLU3</accession>
<name>A0A646KLU3_STRJU</name>
<dbReference type="OrthoDB" id="4329894at2"/>
<dbReference type="AlphaFoldDB" id="A0A646KLU3"/>
<evidence type="ECO:0000256" key="1">
    <source>
        <dbReference type="SAM" id="Phobius"/>
    </source>
</evidence>
<evidence type="ECO:0000313" key="3">
    <source>
        <dbReference type="Proteomes" id="UP000419138"/>
    </source>
</evidence>
<dbReference type="RefSeq" id="WP_153524739.1">
    <property type="nucleotide sequence ID" value="NZ_JBEPDZ010000017.1"/>
</dbReference>
<evidence type="ECO:0000313" key="2">
    <source>
        <dbReference type="EMBL" id="MQT03185.1"/>
    </source>
</evidence>
<gene>
    <name evidence="2" type="ORF">FF041_24235</name>
</gene>
<keyword evidence="1" id="KW-0472">Membrane</keyword>
<keyword evidence="1" id="KW-1133">Transmembrane helix</keyword>
<dbReference type="Proteomes" id="UP000419138">
    <property type="component" value="Unassembled WGS sequence"/>
</dbReference>
<keyword evidence="3" id="KW-1185">Reference proteome</keyword>
<reference evidence="2 3" key="1">
    <citation type="submission" date="2019-05" db="EMBL/GenBank/DDBJ databases">
        <title>Comparative genomics and metabolomics analyses of clavulanic acid producing Streptomyces species provides insight into specialized metabolism and evolution of beta-lactam biosynthetic gene clusters.</title>
        <authorList>
            <person name="Moore M.A."/>
            <person name="Cruz-Morales P."/>
            <person name="Barona Gomez F."/>
            <person name="Kapil T."/>
        </authorList>
    </citation>
    <scope>NUCLEOTIDE SEQUENCE [LARGE SCALE GENOMIC DNA]</scope>
    <source>
        <strain evidence="2 3">NRRL 5741</strain>
    </source>
</reference>
<protein>
    <recommendedName>
        <fullName evidence="4">Holin</fullName>
    </recommendedName>
</protein>
<keyword evidence="1" id="KW-0812">Transmembrane</keyword>
<proteinExistence type="predicted"/>
<organism evidence="2 3">
    <name type="scientific">Streptomyces jumonjinensis</name>
    <dbReference type="NCBI Taxonomy" id="1945"/>
    <lineage>
        <taxon>Bacteria</taxon>
        <taxon>Bacillati</taxon>
        <taxon>Actinomycetota</taxon>
        <taxon>Actinomycetes</taxon>
        <taxon>Kitasatosporales</taxon>
        <taxon>Streptomycetaceae</taxon>
        <taxon>Streptomyces</taxon>
    </lineage>
</organism>
<sequence>MKDTTKRTIRTVLQATLGLAVALPGIVTASGIPASLPWVAGALAVAAGVARVMALPAVEAALDRVGIGLTDGGGR</sequence>
<comment type="caution">
    <text evidence="2">The sequence shown here is derived from an EMBL/GenBank/DDBJ whole genome shotgun (WGS) entry which is preliminary data.</text>
</comment>
<feature type="transmembrane region" description="Helical" evidence="1">
    <location>
        <begin position="39"/>
        <end position="58"/>
    </location>
</feature>
<dbReference type="EMBL" id="VCLA01000164">
    <property type="protein sequence ID" value="MQT03185.1"/>
    <property type="molecule type" value="Genomic_DNA"/>
</dbReference>